<evidence type="ECO:0000256" key="4">
    <source>
        <dbReference type="ARBA" id="ARBA00023136"/>
    </source>
</evidence>
<name>A0AAN5HX53_9BILA</name>
<accession>A0AAN5HX53</accession>
<protein>
    <recommendedName>
        <fullName evidence="6">Major facilitator superfamily (MFS) profile domain-containing protein</fullName>
    </recommendedName>
</protein>
<organism evidence="7 8">
    <name type="scientific">Pristionchus mayeri</name>
    <dbReference type="NCBI Taxonomy" id="1317129"/>
    <lineage>
        <taxon>Eukaryota</taxon>
        <taxon>Metazoa</taxon>
        <taxon>Ecdysozoa</taxon>
        <taxon>Nematoda</taxon>
        <taxon>Chromadorea</taxon>
        <taxon>Rhabditida</taxon>
        <taxon>Rhabditina</taxon>
        <taxon>Diplogasteromorpha</taxon>
        <taxon>Diplogasteroidea</taxon>
        <taxon>Neodiplogasteridae</taxon>
        <taxon>Pristionchus</taxon>
    </lineage>
</organism>
<dbReference type="InterPro" id="IPR020846">
    <property type="entry name" value="MFS_dom"/>
</dbReference>
<dbReference type="Gene3D" id="1.20.1250.20">
    <property type="entry name" value="MFS general substrate transporter like domains"/>
    <property type="match status" value="1"/>
</dbReference>
<evidence type="ECO:0000256" key="5">
    <source>
        <dbReference type="SAM" id="Phobius"/>
    </source>
</evidence>
<dbReference type="PROSITE" id="PS00216">
    <property type="entry name" value="SUGAR_TRANSPORT_1"/>
    <property type="match status" value="1"/>
</dbReference>
<feature type="transmembrane region" description="Helical" evidence="5">
    <location>
        <begin position="210"/>
        <end position="231"/>
    </location>
</feature>
<feature type="non-terminal residue" evidence="7">
    <location>
        <position position="1"/>
    </location>
</feature>
<dbReference type="PANTHER" id="PTHR24064">
    <property type="entry name" value="SOLUTE CARRIER FAMILY 22 MEMBER"/>
    <property type="match status" value="1"/>
</dbReference>
<evidence type="ECO:0000259" key="6">
    <source>
        <dbReference type="PROSITE" id="PS50850"/>
    </source>
</evidence>
<feature type="transmembrane region" description="Helical" evidence="5">
    <location>
        <begin position="178"/>
        <end position="201"/>
    </location>
</feature>
<dbReference type="Proteomes" id="UP001328107">
    <property type="component" value="Unassembled WGS sequence"/>
</dbReference>
<dbReference type="SUPFAM" id="SSF103473">
    <property type="entry name" value="MFS general substrate transporter"/>
    <property type="match status" value="1"/>
</dbReference>
<evidence type="ECO:0000313" key="7">
    <source>
        <dbReference type="EMBL" id="GMR44547.1"/>
    </source>
</evidence>
<feature type="transmembrane region" description="Helical" evidence="5">
    <location>
        <begin position="338"/>
        <end position="359"/>
    </location>
</feature>
<feature type="transmembrane region" description="Helical" evidence="5">
    <location>
        <begin position="499"/>
        <end position="516"/>
    </location>
</feature>
<evidence type="ECO:0000313" key="8">
    <source>
        <dbReference type="Proteomes" id="UP001328107"/>
    </source>
</evidence>
<keyword evidence="4 5" id="KW-0472">Membrane</keyword>
<dbReference type="InterPro" id="IPR005829">
    <property type="entry name" value="Sugar_transporter_CS"/>
</dbReference>
<dbReference type="Pfam" id="PF00083">
    <property type="entry name" value="Sugar_tr"/>
    <property type="match status" value="1"/>
</dbReference>
<dbReference type="AlphaFoldDB" id="A0AAN5HX53"/>
<feature type="transmembrane region" description="Helical" evidence="5">
    <location>
        <begin position="237"/>
        <end position="256"/>
    </location>
</feature>
<sequence length="540" mass="60589">YPKSIVEIMGEYKRVDDFFRLDPYQLLLQLFNMMAIFTMLSNVVFNVFAAAPPKIAGCPDSNLTFNGTISERCHQWGETDYCEHPLIEYEFKSVNVEFRSYCGRQEDFTWLDVVVQFIGVSDKAKFSTTLQMVGVMVSCFYAGQVSDMIGRRKTLLITYTAMFILQVASSFAPSIDAFIISRFLLGLFTGATLTLTPVFIVECLPPSHRFWICTVVTWAPNFLLFSLSAYLTSEWRALARVSAAVNLLAVIALLILEESPKFLIQKKRVEDAIRAITRVNRFSRDKASPSTIREIVLHECGEESVALLEKSVEDGEKKKTKPKKKTYTFYHLYSTRKFAARTIVVSLSSFILSLITYSLMFNMNSIGGSTYINMVFSGLLRWIVGAAVAGLDHLGKSHIGRIRLHTITFGFITLCLTINFFIFLLGYNHEMEWVIRSLALICFGTTGSLFLQASLSISELFPTAIRSLASSNSNVVGRLGNVLAPLVFGLDFFPGLPYLLLSILGALDVVLYFIAIPETKGVPLPNEMPKKKTKMIQPNP</sequence>
<evidence type="ECO:0000256" key="3">
    <source>
        <dbReference type="ARBA" id="ARBA00022989"/>
    </source>
</evidence>
<dbReference type="GO" id="GO:0022857">
    <property type="term" value="F:transmembrane transporter activity"/>
    <property type="evidence" value="ECO:0007669"/>
    <property type="project" value="InterPro"/>
</dbReference>
<gene>
    <name evidence="7" type="ORF">PMAYCL1PPCAC_14742</name>
</gene>
<dbReference type="PROSITE" id="PS00217">
    <property type="entry name" value="SUGAR_TRANSPORT_2"/>
    <property type="match status" value="1"/>
</dbReference>
<keyword evidence="3 5" id="KW-1133">Transmembrane helix</keyword>
<keyword evidence="2 5" id="KW-0812">Transmembrane</keyword>
<dbReference type="EMBL" id="BTRK01000003">
    <property type="protein sequence ID" value="GMR44547.1"/>
    <property type="molecule type" value="Genomic_DNA"/>
</dbReference>
<comment type="subcellular location">
    <subcellularLocation>
        <location evidence="1">Membrane</location>
        <topology evidence="1">Multi-pass membrane protein</topology>
    </subcellularLocation>
</comment>
<evidence type="ECO:0000256" key="2">
    <source>
        <dbReference type="ARBA" id="ARBA00022692"/>
    </source>
</evidence>
<dbReference type="InterPro" id="IPR005828">
    <property type="entry name" value="MFS_sugar_transport-like"/>
</dbReference>
<feature type="transmembrane region" description="Helical" evidence="5">
    <location>
        <begin position="371"/>
        <end position="394"/>
    </location>
</feature>
<dbReference type="InterPro" id="IPR003663">
    <property type="entry name" value="Sugar/inositol_transpt"/>
</dbReference>
<feature type="transmembrane region" description="Helical" evidence="5">
    <location>
        <begin position="406"/>
        <end position="427"/>
    </location>
</feature>
<proteinExistence type="predicted"/>
<dbReference type="PROSITE" id="PS50850">
    <property type="entry name" value="MFS"/>
    <property type="match status" value="1"/>
</dbReference>
<dbReference type="PRINTS" id="PR00171">
    <property type="entry name" value="SUGRTRNSPORT"/>
</dbReference>
<feature type="transmembrane region" description="Helical" evidence="5">
    <location>
        <begin position="26"/>
        <end position="45"/>
    </location>
</feature>
<dbReference type="InterPro" id="IPR036259">
    <property type="entry name" value="MFS_trans_sf"/>
</dbReference>
<reference evidence="8" key="1">
    <citation type="submission" date="2022-10" db="EMBL/GenBank/DDBJ databases">
        <title>Genome assembly of Pristionchus species.</title>
        <authorList>
            <person name="Yoshida K."/>
            <person name="Sommer R.J."/>
        </authorList>
    </citation>
    <scope>NUCLEOTIDE SEQUENCE [LARGE SCALE GENOMIC DNA]</scope>
    <source>
        <strain evidence="8">RS5460</strain>
    </source>
</reference>
<feature type="domain" description="Major facilitator superfamily (MFS) profile" evidence="6">
    <location>
        <begin position="30"/>
        <end position="520"/>
    </location>
</feature>
<dbReference type="GO" id="GO:0016020">
    <property type="term" value="C:membrane"/>
    <property type="evidence" value="ECO:0007669"/>
    <property type="project" value="UniProtKB-SubCell"/>
</dbReference>
<comment type="caution">
    <text evidence="7">The sequence shown here is derived from an EMBL/GenBank/DDBJ whole genome shotgun (WGS) entry which is preliminary data.</text>
</comment>
<keyword evidence="8" id="KW-1185">Reference proteome</keyword>
<evidence type="ECO:0000256" key="1">
    <source>
        <dbReference type="ARBA" id="ARBA00004141"/>
    </source>
</evidence>
<feature type="transmembrane region" description="Helical" evidence="5">
    <location>
        <begin position="433"/>
        <end position="455"/>
    </location>
</feature>